<dbReference type="InterPro" id="IPR041588">
    <property type="entry name" value="Integrase_H2C2"/>
</dbReference>
<comment type="caution">
    <text evidence="2">The sequence shown here is derived from an EMBL/GenBank/DDBJ whole genome shotgun (WGS) entry which is preliminary data.</text>
</comment>
<gene>
    <name evidence="2" type="ORF">F444_19525</name>
</gene>
<dbReference type="EMBL" id="ANJA01003568">
    <property type="protein sequence ID" value="ETO62571.1"/>
    <property type="molecule type" value="Genomic_DNA"/>
</dbReference>
<evidence type="ECO:0000313" key="2">
    <source>
        <dbReference type="EMBL" id="ETO62571.1"/>
    </source>
</evidence>
<name>A0A080Z7G0_PHYNI</name>
<dbReference type="AlphaFoldDB" id="A0A080Z7G0"/>
<accession>A0A080Z7G0</accession>
<reference evidence="2 3" key="1">
    <citation type="submission" date="2013-11" db="EMBL/GenBank/DDBJ databases">
        <title>The Genome Sequence of Phytophthora parasitica P1976.</title>
        <authorList>
            <consortium name="The Broad Institute Genomics Platform"/>
            <person name="Russ C."/>
            <person name="Tyler B."/>
            <person name="Panabieres F."/>
            <person name="Shan W."/>
            <person name="Tripathy S."/>
            <person name="Grunwald N."/>
            <person name="Machado M."/>
            <person name="Johnson C.S."/>
            <person name="Walker B."/>
            <person name="Young S."/>
            <person name="Zeng Q."/>
            <person name="Gargeya S."/>
            <person name="Fitzgerald M."/>
            <person name="Haas B."/>
            <person name="Abouelleil A."/>
            <person name="Allen A.W."/>
            <person name="Alvarado L."/>
            <person name="Arachchi H.M."/>
            <person name="Berlin A.M."/>
            <person name="Chapman S.B."/>
            <person name="Gainer-Dewar J."/>
            <person name="Goldberg J."/>
            <person name="Griggs A."/>
            <person name="Gujja S."/>
            <person name="Hansen M."/>
            <person name="Howarth C."/>
            <person name="Imamovic A."/>
            <person name="Ireland A."/>
            <person name="Larimer J."/>
            <person name="McCowan C."/>
            <person name="Murphy C."/>
            <person name="Pearson M."/>
            <person name="Poon T.W."/>
            <person name="Priest M."/>
            <person name="Roberts A."/>
            <person name="Saif S."/>
            <person name="Shea T."/>
            <person name="Sisk P."/>
            <person name="Sykes S."/>
            <person name="Wortman J."/>
            <person name="Nusbaum C."/>
            <person name="Birren B."/>
        </authorList>
    </citation>
    <scope>NUCLEOTIDE SEQUENCE [LARGE SCALE GENOMIC DNA]</scope>
    <source>
        <strain evidence="2 3">P1976</strain>
    </source>
</reference>
<sequence>MVTTSRTATEHYYDEELGCWPIIVEHDATYCIDVPICSDSVQNMMGARLLTFQKRVVIPMALRQELVEWYHTQLVHPGPKRQFNMMKSFFYWSGMTRSIVEFTKNGSL</sequence>
<evidence type="ECO:0000259" key="1">
    <source>
        <dbReference type="Pfam" id="PF17921"/>
    </source>
</evidence>
<organism evidence="2 3">
    <name type="scientific">Phytophthora nicotianae P1976</name>
    <dbReference type="NCBI Taxonomy" id="1317066"/>
    <lineage>
        <taxon>Eukaryota</taxon>
        <taxon>Sar</taxon>
        <taxon>Stramenopiles</taxon>
        <taxon>Oomycota</taxon>
        <taxon>Peronosporomycetes</taxon>
        <taxon>Peronosporales</taxon>
        <taxon>Peronosporaceae</taxon>
        <taxon>Phytophthora</taxon>
    </lineage>
</organism>
<feature type="domain" description="Integrase zinc-binding" evidence="1">
    <location>
        <begin position="58"/>
        <end position="105"/>
    </location>
</feature>
<protein>
    <recommendedName>
        <fullName evidence="1">Integrase zinc-binding domain-containing protein</fullName>
    </recommendedName>
</protein>
<evidence type="ECO:0000313" key="3">
    <source>
        <dbReference type="Proteomes" id="UP000028582"/>
    </source>
</evidence>
<dbReference type="Proteomes" id="UP000028582">
    <property type="component" value="Unassembled WGS sequence"/>
</dbReference>
<proteinExistence type="predicted"/>
<dbReference type="Gene3D" id="1.10.340.70">
    <property type="match status" value="1"/>
</dbReference>
<dbReference type="Pfam" id="PF17921">
    <property type="entry name" value="Integrase_H2C2"/>
    <property type="match status" value="1"/>
</dbReference>